<dbReference type="EMBL" id="BSEC01000002">
    <property type="protein sequence ID" value="GLI95171.1"/>
    <property type="molecule type" value="Genomic_DNA"/>
</dbReference>
<dbReference type="InterPro" id="IPR009057">
    <property type="entry name" value="Homeodomain-like_sf"/>
</dbReference>
<dbReference type="Gene3D" id="3.30.420.10">
    <property type="entry name" value="Ribonuclease H-like superfamily/Ribonuclease H"/>
    <property type="match status" value="1"/>
</dbReference>
<dbReference type="SUPFAM" id="SSF46689">
    <property type="entry name" value="Homeodomain-like"/>
    <property type="match status" value="1"/>
</dbReference>
<dbReference type="PANTHER" id="PTHR30347:SF1">
    <property type="entry name" value="MECHANOSENSITIVE CHANNEL MSCK"/>
    <property type="match status" value="1"/>
</dbReference>
<dbReference type="RefSeq" id="WP_281805852.1">
    <property type="nucleotide sequence ID" value="NZ_BSEC01000002.1"/>
</dbReference>
<accession>A0A9W6GXZ6</accession>
<name>A0A9W6GXZ6_9HYPH</name>
<dbReference type="Pfam" id="PF13565">
    <property type="entry name" value="HTH_32"/>
    <property type="match status" value="1"/>
</dbReference>
<proteinExistence type="predicted"/>
<evidence type="ECO:0000313" key="3">
    <source>
        <dbReference type="Proteomes" id="UP001144323"/>
    </source>
</evidence>
<dbReference type="InterPro" id="IPR052702">
    <property type="entry name" value="MscS-like_channel"/>
</dbReference>
<feature type="domain" description="Tc1-like transposase DDE" evidence="1">
    <location>
        <begin position="176"/>
        <end position="330"/>
    </location>
</feature>
<evidence type="ECO:0000259" key="1">
    <source>
        <dbReference type="Pfam" id="PF13358"/>
    </source>
</evidence>
<dbReference type="InterPro" id="IPR038717">
    <property type="entry name" value="Tc1-like_DDE_dom"/>
</dbReference>
<dbReference type="NCBIfam" id="NF033545">
    <property type="entry name" value="transpos_IS630"/>
    <property type="match status" value="1"/>
</dbReference>
<protein>
    <submittedName>
        <fullName evidence="2">IS630 family transposase</fullName>
    </submittedName>
</protein>
<dbReference type="GO" id="GO:0003676">
    <property type="term" value="F:nucleic acid binding"/>
    <property type="evidence" value="ECO:0007669"/>
    <property type="project" value="InterPro"/>
</dbReference>
<evidence type="ECO:0000313" key="2">
    <source>
        <dbReference type="EMBL" id="GLI95171.1"/>
    </source>
</evidence>
<keyword evidence="3" id="KW-1185">Reference proteome</keyword>
<gene>
    <name evidence="2" type="ORF">LMG27198_41630</name>
</gene>
<dbReference type="AlphaFoldDB" id="A0A9W6GXZ6"/>
<dbReference type="Pfam" id="PF13358">
    <property type="entry name" value="DDE_3"/>
    <property type="match status" value="1"/>
</dbReference>
<dbReference type="Proteomes" id="UP001144323">
    <property type="component" value="Unassembled WGS sequence"/>
</dbReference>
<reference evidence="2" key="1">
    <citation type="journal article" date="2023" name="Int. J. Syst. Evol. Microbiol.">
        <title>Methylocystis iwaonis sp. nov., a type II methane-oxidizing bacterium from surface soil of a rice paddy field in Japan, and emended description of the genus Methylocystis (ex Whittenbury et al. 1970) Bowman et al. 1993.</title>
        <authorList>
            <person name="Kaise H."/>
            <person name="Sawadogo J.B."/>
            <person name="Alam M.S."/>
            <person name="Ueno C."/>
            <person name="Dianou D."/>
            <person name="Shinjo R."/>
            <person name="Asakawa S."/>
        </authorList>
    </citation>
    <scope>NUCLEOTIDE SEQUENCE</scope>
    <source>
        <strain evidence="2">LMG27198</strain>
    </source>
</reference>
<dbReference type="PANTHER" id="PTHR30347">
    <property type="entry name" value="POTASSIUM CHANNEL RELATED"/>
    <property type="match status" value="1"/>
</dbReference>
<comment type="caution">
    <text evidence="2">The sequence shown here is derived from an EMBL/GenBank/DDBJ whole genome shotgun (WGS) entry which is preliminary data.</text>
</comment>
<organism evidence="2 3">
    <name type="scientific">Methylocystis echinoides</name>
    <dbReference type="NCBI Taxonomy" id="29468"/>
    <lineage>
        <taxon>Bacteria</taxon>
        <taxon>Pseudomonadati</taxon>
        <taxon>Pseudomonadota</taxon>
        <taxon>Alphaproteobacteria</taxon>
        <taxon>Hyphomicrobiales</taxon>
        <taxon>Methylocystaceae</taxon>
        <taxon>Methylocystis</taxon>
    </lineage>
</organism>
<dbReference type="InterPro" id="IPR047655">
    <property type="entry name" value="Transpos_IS630-like"/>
</dbReference>
<sequence>MAKDRATKASKIRLSEDERECLNRLVRRRKMARGDALRAEIVLRAADGLNNCEIAAAVGVTRQTVRTWRERFAKHGLDGLDDEPRCGAPRKIGDDRVEEIVTRTLETQPKNATHWSTRGMAKASGVSTSSVHRIWRAFSLQPHHTETFKLSTDPQFVEKVRDIVGLYLDPPDKALVICVDEKSQIQALDRTQPLLPMRPGQVERRTHDYDRHGTTTLFAGFIAAVTAETTVKAGSVIGTCMPRHRAQEFRKFLDEVESNVPAGLDIHVVMDNASSHKTQVIRNWFAKRPHWHMHFTATSSSWINQVERFFALLAEKQIKRGAHKSVKDLIAAIKAFLAQQNADPKPLRWTKSADDILASIERFCRRTLDLQAKAG</sequence>
<dbReference type="InterPro" id="IPR036397">
    <property type="entry name" value="RNaseH_sf"/>
</dbReference>